<organism evidence="3 4">
    <name type="scientific">Nocardia pulmonis</name>
    <dbReference type="NCBI Taxonomy" id="2951408"/>
    <lineage>
        <taxon>Bacteria</taxon>
        <taxon>Bacillati</taxon>
        <taxon>Actinomycetota</taxon>
        <taxon>Actinomycetes</taxon>
        <taxon>Mycobacteriales</taxon>
        <taxon>Nocardiaceae</taxon>
        <taxon>Nocardia</taxon>
    </lineage>
</organism>
<reference evidence="3" key="1">
    <citation type="submission" date="2022-06" db="EMBL/GenBank/DDBJ databases">
        <title>Novel species in genus nocardia.</title>
        <authorList>
            <person name="Li F."/>
        </authorList>
    </citation>
    <scope>NUCLEOTIDE SEQUENCE</scope>
    <source>
        <strain evidence="3">CDC141</strain>
    </source>
</reference>
<sequence length="747" mass="78171">MAGSRVITPEQKDIPVGVGALTGTKEHPLTSKDIRKTVSHRSTSPNAEHADSNGSAFDRVIDAFQAHGLIVDVKSGGRACAQAPGHSVADRSVAVTATAGQVLIHSHSDPTPDVLAAVGLAHADLFDNPKGVTYDYADGRRVHRSPAKTFRQSGNTKGRSLFRVENLSAHPDATVYVAEGEKDVLALEAVGAVAVCSAGGAGKAHLFDWTPLRGRTVVVVADADKPGYMHAAGVAAQLSEVAESVRVVQARTGKDAADHIAAGHSIAEFVAAPMESVTAESVAVSPGGRLLKVVRGSEVKTKRLEWVIPDWVPAGALTLLAGREGLGKSTIAASLCAQITRGTLEGSLYGQPRNVLYVHSEDARDYTVTPRLQAAGADLDRVLFVDVATETSECAPLVLPLDTAALEQIIAANEVAFVVLDAAASAMASNLRGNDNNDVRAYLEPISQLAARQNCAVLGLVHFGKRDGTDTGKLILGSLAWSQVARSVLSMAKDDETGNLVVSNTKANLASHIRSMEAVIESVSVTTDDGDAEVGVLRWLGESHRNAVELLGGDDDVDGDDRSEAEAWLEDFLTEQGSAAAKEVKAEARKQGIAERTVKRAAKKLGVVYSTSGFPRTTHWALPAQSGQPGRTQPTHGPTGPTGPTGPDQHKHDGPTGSNPQSGHAHESGPTDNAPTLQLITVDAATEPACPVCGRAHDDLALDSAALCNSCRTSGKYLTSCAVCGRDLPPRFGFDRHHACRTMGAAS</sequence>
<dbReference type="RefSeq" id="WP_251914739.1">
    <property type="nucleotide sequence ID" value="NZ_JAMRXG010000010.1"/>
</dbReference>
<dbReference type="Pfam" id="PF13481">
    <property type="entry name" value="AAA_25"/>
    <property type="match status" value="1"/>
</dbReference>
<dbReference type="SUPFAM" id="SSF52540">
    <property type="entry name" value="P-loop containing nucleoside triphosphate hydrolases"/>
    <property type="match status" value="1"/>
</dbReference>
<dbReference type="InterPro" id="IPR006171">
    <property type="entry name" value="TOPRIM_dom"/>
</dbReference>
<protein>
    <submittedName>
        <fullName evidence="3">AAA family ATPase</fullName>
    </submittedName>
</protein>
<name>A0A9X2E8V1_9NOCA</name>
<proteinExistence type="predicted"/>
<feature type="domain" description="Toprim" evidence="2">
    <location>
        <begin position="175"/>
        <end position="261"/>
    </location>
</feature>
<feature type="region of interest" description="Disordered" evidence="1">
    <location>
        <begin position="617"/>
        <end position="674"/>
    </location>
</feature>
<dbReference type="Pfam" id="PF13362">
    <property type="entry name" value="Toprim_3"/>
    <property type="match status" value="1"/>
</dbReference>
<dbReference type="InterPro" id="IPR027417">
    <property type="entry name" value="P-loop_NTPase"/>
</dbReference>
<dbReference type="Proteomes" id="UP001139157">
    <property type="component" value="Unassembled WGS sequence"/>
</dbReference>
<evidence type="ECO:0000313" key="4">
    <source>
        <dbReference type="Proteomes" id="UP001139157"/>
    </source>
</evidence>
<dbReference type="InterPro" id="IPR034154">
    <property type="entry name" value="TOPRIM_DnaG/twinkle"/>
</dbReference>
<dbReference type="Gene3D" id="3.40.1360.10">
    <property type="match status" value="1"/>
</dbReference>
<feature type="compositionally biased region" description="Low complexity" evidence="1">
    <location>
        <begin position="627"/>
        <end position="639"/>
    </location>
</feature>
<dbReference type="Gene3D" id="3.40.50.300">
    <property type="entry name" value="P-loop containing nucleotide triphosphate hydrolases"/>
    <property type="match status" value="1"/>
</dbReference>
<evidence type="ECO:0000259" key="2">
    <source>
        <dbReference type="Pfam" id="PF13362"/>
    </source>
</evidence>
<dbReference type="SUPFAM" id="SSF56731">
    <property type="entry name" value="DNA primase core"/>
    <property type="match status" value="1"/>
</dbReference>
<dbReference type="EMBL" id="JAMRXG010000010">
    <property type="protein sequence ID" value="MCM6776442.1"/>
    <property type="molecule type" value="Genomic_DNA"/>
</dbReference>
<gene>
    <name evidence="3" type="ORF">NDR86_23425</name>
</gene>
<keyword evidence="4" id="KW-1185">Reference proteome</keyword>
<evidence type="ECO:0000313" key="3">
    <source>
        <dbReference type="EMBL" id="MCM6776442.1"/>
    </source>
</evidence>
<dbReference type="AlphaFoldDB" id="A0A9X2E8V1"/>
<dbReference type="CDD" id="cd01029">
    <property type="entry name" value="TOPRIM_primases"/>
    <property type="match status" value="1"/>
</dbReference>
<evidence type="ECO:0000256" key="1">
    <source>
        <dbReference type="SAM" id="MobiDB-lite"/>
    </source>
</evidence>
<accession>A0A9X2E8V1</accession>
<comment type="caution">
    <text evidence="3">The sequence shown here is derived from an EMBL/GenBank/DDBJ whole genome shotgun (WGS) entry which is preliminary data.</text>
</comment>